<keyword evidence="4" id="KW-0677">Repeat</keyword>
<keyword evidence="3" id="KW-0808">Transferase</keyword>
<reference evidence="6 7" key="1">
    <citation type="submission" date="2015-03" db="EMBL/GenBank/DDBJ databases">
        <authorList>
            <person name="Radwan O."/>
            <person name="Al-Naeli F.A."/>
            <person name="Rendon G.A."/>
            <person name="Fields C."/>
        </authorList>
    </citation>
    <scope>NUCLEOTIDE SEQUENCE [LARGE SCALE GENOMIC DNA]</scope>
    <source>
        <strain evidence="6">CR-DP1</strain>
    </source>
</reference>
<gene>
    <name evidence="6" type="ORF">TD95_003896</name>
    <name evidence="5" type="ORF">TD95_004824</name>
</gene>
<dbReference type="Gene3D" id="1.25.40.120">
    <property type="entry name" value="Protein prenylyltransferase"/>
    <property type="match status" value="1"/>
</dbReference>
<dbReference type="Pfam" id="PF01239">
    <property type="entry name" value="PPTA"/>
    <property type="match status" value="2"/>
</dbReference>
<comment type="caution">
    <text evidence="6">The sequence shown here is derived from an EMBL/GenBank/DDBJ whole genome shotgun (WGS) entry which is preliminary data.</text>
</comment>
<sequence>MSRALNPKVIEALKAGDHNQVFDEIASILTYDASSPARLEIEILSGFGFDPSVNVLRTENAVAIPKLRLVQGFFVARALLQKHAAGIPQEAQARREVRRASAVCLMMDAENLTAANTRKRLLAAEIQNATGEALQELLWGEKWLLDSILTSWLHRHTKSPTLWSHRRWLLGQFTAHGLASEIHAADEIACVIGPAGEQHPRNYYAWNHARGIVTGFPGTAAGELVEVCKKWAWKHHGDVSGWSFLLFVLRQQEQQQQQQQRGETSSLTGSVVSETIGLAESLQWRNESVWWFLWTVVAERGIEDERKRVVTLGEKLFEDAKRENSRDEKAVWERARKRLSRWG</sequence>
<evidence type="ECO:0000256" key="3">
    <source>
        <dbReference type="ARBA" id="ARBA00022679"/>
    </source>
</evidence>
<proteinExistence type="inferred from homology"/>
<evidence type="ECO:0000313" key="5">
    <source>
        <dbReference type="EMBL" id="KKA26130.1"/>
    </source>
</evidence>
<dbReference type="GO" id="GO:0005737">
    <property type="term" value="C:cytoplasm"/>
    <property type="evidence" value="ECO:0007669"/>
    <property type="project" value="TreeGrafter"/>
</dbReference>
<dbReference type="PANTHER" id="PTHR11129:SF3">
    <property type="entry name" value="PROTEIN PRENYLTRANSFERASE ALPHA SUBUNIT REPEAT-CONTAINING PROTEIN 1"/>
    <property type="match status" value="1"/>
</dbReference>
<dbReference type="EMBL" id="LAEV01001567">
    <property type="protein sequence ID" value="KKA27801.1"/>
    <property type="molecule type" value="Genomic_DNA"/>
</dbReference>
<evidence type="ECO:0000313" key="6">
    <source>
        <dbReference type="EMBL" id="KKA27801.1"/>
    </source>
</evidence>
<evidence type="ECO:0000256" key="1">
    <source>
        <dbReference type="ARBA" id="ARBA00006734"/>
    </source>
</evidence>
<dbReference type="EMBL" id="LAEV01002289">
    <property type="protein sequence ID" value="KKA26130.1"/>
    <property type="molecule type" value="Genomic_DNA"/>
</dbReference>
<accession>A0A0F4ZCF0</accession>
<keyword evidence="7" id="KW-1185">Reference proteome</keyword>
<dbReference type="InterPro" id="IPR002088">
    <property type="entry name" value="Prenyl_trans_a"/>
</dbReference>
<dbReference type="PANTHER" id="PTHR11129">
    <property type="entry name" value="PROTEIN FARNESYLTRANSFERASE ALPHA SUBUNIT/RAB GERANYLGERANYL TRANSFERASE ALPHA SUBUNIT"/>
    <property type="match status" value="1"/>
</dbReference>
<keyword evidence="2" id="KW-0637">Prenyltransferase</keyword>
<comment type="similarity">
    <text evidence="1">Belongs to the protein prenyltransferase subunit alpha family.</text>
</comment>
<organism evidence="6 7">
    <name type="scientific">Thielaviopsis punctulata</name>
    <dbReference type="NCBI Taxonomy" id="72032"/>
    <lineage>
        <taxon>Eukaryota</taxon>
        <taxon>Fungi</taxon>
        <taxon>Dikarya</taxon>
        <taxon>Ascomycota</taxon>
        <taxon>Pezizomycotina</taxon>
        <taxon>Sordariomycetes</taxon>
        <taxon>Hypocreomycetidae</taxon>
        <taxon>Microascales</taxon>
        <taxon>Ceratocystidaceae</taxon>
        <taxon>Thielaviopsis</taxon>
    </lineage>
</organism>
<evidence type="ECO:0000313" key="7">
    <source>
        <dbReference type="Proteomes" id="UP000033483"/>
    </source>
</evidence>
<evidence type="ECO:0000256" key="2">
    <source>
        <dbReference type="ARBA" id="ARBA00022602"/>
    </source>
</evidence>
<protein>
    <submittedName>
        <fullName evidence="6">Uncharacterized protein</fullName>
    </submittedName>
</protein>
<dbReference type="AlphaFoldDB" id="A0A0F4ZCF0"/>
<dbReference type="Proteomes" id="UP000033483">
    <property type="component" value="Unassembled WGS sequence"/>
</dbReference>
<dbReference type="SUPFAM" id="SSF48439">
    <property type="entry name" value="Protein prenylyltransferase"/>
    <property type="match status" value="1"/>
</dbReference>
<dbReference type="OrthoDB" id="5358702at2759"/>
<name>A0A0F4ZCF0_9PEZI</name>
<evidence type="ECO:0000256" key="4">
    <source>
        <dbReference type="ARBA" id="ARBA00022737"/>
    </source>
</evidence>
<dbReference type="GO" id="GO:0008318">
    <property type="term" value="F:protein prenyltransferase activity"/>
    <property type="evidence" value="ECO:0007669"/>
    <property type="project" value="InterPro"/>
</dbReference>